<evidence type="ECO:0000259" key="2">
    <source>
        <dbReference type="Pfam" id="PF08327"/>
    </source>
</evidence>
<proteinExistence type="inferred from homology"/>
<dbReference type="RefSeq" id="WP_129886583.1">
    <property type="nucleotide sequence ID" value="NZ_CP035758.1"/>
</dbReference>
<dbReference type="Proteomes" id="UP000290365">
    <property type="component" value="Chromosome"/>
</dbReference>
<comment type="similarity">
    <text evidence="1">Belongs to the AHA1 family.</text>
</comment>
<dbReference type="CDD" id="cd07814">
    <property type="entry name" value="SRPBCC_CalC_Aha1-like"/>
    <property type="match status" value="1"/>
</dbReference>
<dbReference type="InterPro" id="IPR013538">
    <property type="entry name" value="ASHA1/2-like_C"/>
</dbReference>
<sequence length="144" mass="16163">MPQAGGNREPGQVGQTKATGFQIGVRRTFSVSMQAAWNLLTSEQGLAIWLDAKPPLALREGETYTTVEGVTGEIRVINQGQNIRLTWQPPGWSRSSTVQVRTIPAGEYTTISFHQEWLPGPGQRERMRRHWQDVLARLKTLLEP</sequence>
<dbReference type="Gene3D" id="3.30.530.20">
    <property type="match status" value="1"/>
</dbReference>
<name>A0A4P6JL81_KTERU</name>
<dbReference type="EMBL" id="CP035758">
    <property type="protein sequence ID" value="QBD75987.1"/>
    <property type="molecule type" value="Genomic_DNA"/>
</dbReference>
<evidence type="ECO:0000313" key="4">
    <source>
        <dbReference type="Proteomes" id="UP000290365"/>
    </source>
</evidence>
<keyword evidence="4" id="KW-1185">Reference proteome</keyword>
<dbReference type="Pfam" id="PF08327">
    <property type="entry name" value="AHSA1"/>
    <property type="match status" value="1"/>
</dbReference>
<dbReference type="AlphaFoldDB" id="A0A4P6JL81"/>
<evidence type="ECO:0000313" key="3">
    <source>
        <dbReference type="EMBL" id="QBD75987.1"/>
    </source>
</evidence>
<protein>
    <submittedName>
        <fullName evidence="3">SRPBCC domain-containing protein</fullName>
    </submittedName>
</protein>
<dbReference type="InterPro" id="IPR023393">
    <property type="entry name" value="START-like_dom_sf"/>
</dbReference>
<evidence type="ECO:0000256" key="1">
    <source>
        <dbReference type="ARBA" id="ARBA00006817"/>
    </source>
</evidence>
<dbReference type="KEGG" id="kbs:EPA93_08195"/>
<gene>
    <name evidence="3" type="ORF">EPA93_08195</name>
</gene>
<dbReference type="SUPFAM" id="SSF55961">
    <property type="entry name" value="Bet v1-like"/>
    <property type="match status" value="1"/>
</dbReference>
<feature type="domain" description="Activator of Hsp90 ATPase homologue 1/2-like C-terminal" evidence="2">
    <location>
        <begin position="32"/>
        <end position="143"/>
    </location>
</feature>
<reference evidence="3 4" key="1">
    <citation type="submission" date="2019-01" db="EMBL/GenBank/DDBJ databases">
        <title>Ktedonosporobacter rubrisoli SCAWS-G2.</title>
        <authorList>
            <person name="Huang Y."/>
            <person name="Yan B."/>
        </authorList>
    </citation>
    <scope>NUCLEOTIDE SEQUENCE [LARGE SCALE GENOMIC DNA]</scope>
    <source>
        <strain evidence="3 4">SCAWS-G2</strain>
    </source>
</reference>
<dbReference type="OrthoDB" id="4549061at2"/>
<accession>A0A4P6JL81</accession>
<organism evidence="3 4">
    <name type="scientific">Ktedonosporobacter rubrisoli</name>
    <dbReference type="NCBI Taxonomy" id="2509675"/>
    <lineage>
        <taxon>Bacteria</taxon>
        <taxon>Bacillati</taxon>
        <taxon>Chloroflexota</taxon>
        <taxon>Ktedonobacteria</taxon>
        <taxon>Ktedonobacterales</taxon>
        <taxon>Ktedonosporobacteraceae</taxon>
        <taxon>Ktedonosporobacter</taxon>
    </lineage>
</organism>